<proteinExistence type="predicted"/>
<reference evidence="1" key="1">
    <citation type="submission" date="2021-02" db="EMBL/GenBank/DDBJ databases">
        <authorList>
            <person name="Nowell W R."/>
        </authorList>
    </citation>
    <scope>NUCLEOTIDE SEQUENCE</scope>
</reference>
<dbReference type="AlphaFoldDB" id="A0A814XP44"/>
<sequence>MKFTIYLLIISPNKYYYSTISDHNNLSHVCISLTDDYQYCPKRSSSNFFFHTNFSSQNTIYLNFLLRKKKNYQE</sequence>
<organism evidence="1 2">
    <name type="scientific">Rotaria sordida</name>
    <dbReference type="NCBI Taxonomy" id="392033"/>
    <lineage>
        <taxon>Eukaryota</taxon>
        <taxon>Metazoa</taxon>
        <taxon>Spiralia</taxon>
        <taxon>Gnathifera</taxon>
        <taxon>Rotifera</taxon>
        <taxon>Eurotatoria</taxon>
        <taxon>Bdelloidea</taxon>
        <taxon>Philodinida</taxon>
        <taxon>Philodinidae</taxon>
        <taxon>Rotaria</taxon>
    </lineage>
</organism>
<evidence type="ECO:0000313" key="1">
    <source>
        <dbReference type="EMBL" id="CAF1215018.1"/>
    </source>
</evidence>
<dbReference type="EMBL" id="CAJNOT010001542">
    <property type="protein sequence ID" value="CAF1215018.1"/>
    <property type="molecule type" value="Genomic_DNA"/>
</dbReference>
<gene>
    <name evidence="1" type="ORF">ZHD862_LOCUS23569</name>
</gene>
<protein>
    <submittedName>
        <fullName evidence="1">Uncharacterized protein</fullName>
    </submittedName>
</protein>
<evidence type="ECO:0000313" key="2">
    <source>
        <dbReference type="Proteomes" id="UP000663864"/>
    </source>
</evidence>
<accession>A0A814XP44</accession>
<name>A0A814XP44_9BILA</name>
<dbReference type="Proteomes" id="UP000663864">
    <property type="component" value="Unassembled WGS sequence"/>
</dbReference>
<comment type="caution">
    <text evidence="1">The sequence shown here is derived from an EMBL/GenBank/DDBJ whole genome shotgun (WGS) entry which is preliminary data.</text>
</comment>